<evidence type="ECO:0000313" key="2">
    <source>
        <dbReference type="Proteomes" id="UP000197138"/>
    </source>
</evidence>
<organism evidence="1 2">
    <name type="scientific">Punica granatum</name>
    <name type="common">Pomegranate</name>
    <dbReference type="NCBI Taxonomy" id="22663"/>
    <lineage>
        <taxon>Eukaryota</taxon>
        <taxon>Viridiplantae</taxon>
        <taxon>Streptophyta</taxon>
        <taxon>Embryophyta</taxon>
        <taxon>Tracheophyta</taxon>
        <taxon>Spermatophyta</taxon>
        <taxon>Magnoliopsida</taxon>
        <taxon>eudicotyledons</taxon>
        <taxon>Gunneridae</taxon>
        <taxon>Pentapetalae</taxon>
        <taxon>rosids</taxon>
        <taxon>malvids</taxon>
        <taxon>Myrtales</taxon>
        <taxon>Lythraceae</taxon>
        <taxon>Punica</taxon>
    </lineage>
</organism>
<reference evidence="2" key="1">
    <citation type="journal article" date="2017" name="Plant J.">
        <title>The pomegranate (Punica granatum L.) genome and the genomics of punicalagin biosynthesis.</title>
        <authorList>
            <person name="Qin G."/>
            <person name="Xu C."/>
            <person name="Ming R."/>
            <person name="Tang H."/>
            <person name="Guyot R."/>
            <person name="Kramer E.M."/>
            <person name="Hu Y."/>
            <person name="Yi X."/>
            <person name="Qi Y."/>
            <person name="Xu X."/>
            <person name="Gao Z."/>
            <person name="Pan H."/>
            <person name="Jian J."/>
            <person name="Tian Y."/>
            <person name="Yue Z."/>
            <person name="Xu Y."/>
        </authorList>
    </citation>
    <scope>NUCLEOTIDE SEQUENCE [LARGE SCALE GENOMIC DNA]</scope>
    <source>
        <strain evidence="2">cv. Dabenzi</strain>
    </source>
</reference>
<dbReference type="Proteomes" id="UP000197138">
    <property type="component" value="Unassembled WGS sequence"/>
</dbReference>
<sequence>MNIRTMFLFSLLKPLEPCWKARSSGTCFREPENSPIGMSQFQEICYSGARRRVQSARNHILVVSYHVGPTLHLRADVRDSKTASSQGMVRPMSWSKPNSSSAAWRRVWNSGRARNEIGTMYRVLLGPT</sequence>
<name>A0A218WQ59_PUNGR</name>
<dbReference type="AlphaFoldDB" id="A0A218WQ59"/>
<evidence type="ECO:0000313" key="1">
    <source>
        <dbReference type="EMBL" id="OWM74997.1"/>
    </source>
</evidence>
<protein>
    <submittedName>
        <fullName evidence="1">Uncharacterized protein</fullName>
    </submittedName>
</protein>
<gene>
    <name evidence="1" type="ORF">CDL15_Pgr021348</name>
</gene>
<dbReference type="EMBL" id="MTKT01003414">
    <property type="protein sequence ID" value="OWM74997.1"/>
    <property type="molecule type" value="Genomic_DNA"/>
</dbReference>
<comment type="caution">
    <text evidence="1">The sequence shown here is derived from an EMBL/GenBank/DDBJ whole genome shotgun (WGS) entry which is preliminary data.</text>
</comment>
<accession>A0A218WQ59</accession>
<proteinExistence type="predicted"/>